<dbReference type="EMBL" id="CACVKT020000542">
    <property type="protein sequence ID" value="CAC5360005.1"/>
    <property type="molecule type" value="Genomic_DNA"/>
</dbReference>
<dbReference type="Proteomes" id="UP000507470">
    <property type="component" value="Unassembled WGS sequence"/>
</dbReference>
<gene>
    <name evidence="1" type="ORF">MCOR_2640</name>
</gene>
<organism evidence="1 2">
    <name type="scientific">Mytilus coruscus</name>
    <name type="common">Sea mussel</name>
    <dbReference type="NCBI Taxonomy" id="42192"/>
    <lineage>
        <taxon>Eukaryota</taxon>
        <taxon>Metazoa</taxon>
        <taxon>Spiralia</taxon>
        <taxon>Lophotrochozoa</taxon>
        <taxon>Mollusca</taxon>
        <taxon>Bivalvia</taxon>
        <taxon>Autobranchia</taxon>
        <taxon>Pteriomorphia</taxon>
        <taxon>Mytilida</taxon>
        <taxon>Mytiloidea</taxon>
        <taxon>Mytilidae</taxon>
        <taxon>Mytilinae</taxon>
        <taxon>Mytilus</taxon>
    </lineage>
</organism>
<evidence type="ECO:0000313" key="2">
    <source>
        <dbReference type="Proteomes" id="UP000507470"/>
    </source>
</evidence>
<reference evidence="1 2" key="1">
    <citation type="submission" date="2020-06" db="EMBL/GenBank/DDBJ databases">
        <authorList>
            <person name="Li R."/>
            <person name="Bekaert M."/>
        </authorList>
    </citation>
    <scope>NUCLEOTIDE SEQUENCE [LARGE SCALE GENOMIC DNA]</scope>
    <source>
        <strain evidence="2">wild</strain>
    </source>
</reference>
<keyword evidence="2" id="KW-1185">Reference proteome</keyword>
<dbReference type="AlphaFoldDB" id="A0A6J8A1H3"/>
<protein>
    <submittedName>
        <fullName evidence="1">Uncharacterized protein</fullName>
    </submittedName>
</protein>
<sequence length="185" mass="21235">MLILLSQLHDRIKEVLQKCDKLSQKYIQLFGGKGRVGTTEIGIMRKKTGHNRRKAIKRNLKHLFKQCSVLKKELCPNLKVSNDEFSFTSNINGLQDICKNKVENETNNIDIDQVCNIGVKFAKALFVLFEKNVFTHTAKCLILENVTVLKRDTGRCMKAVMNVGDRVIVKMKVREIQMKVKVTEK</sequence>
<evidence type="ECO:0000313" key="1">
    <source>
        <dbReference type="EMBL" id="CAC5360005.1"/>
    </source>
</evidence>
<dbReference type="OrthoDB" id="6186757at2759"/>
<accession>A0A6J8A1H3</accession>
<name>A0A6J8A1H3_MYTCO</name>
<proteinExistence type="predicted"/>